<proteinExistence type="predicted"/>
<dbReference type="EMBL" id="CASHTH010003230">
    <property type="protein sequence ID" value="CAI8041976.1"/>
    <property type="molecule type" value="Genomic_DNA"/>
</dbReference>
<dbReference type="Proteomes" id="UP001174909">
    <property type="component" value="Unassembled WGS sequence"/>
</dbReference>
<accession>A0AA35T7W4</accession>
<dbReference type="AlphaFoldDB" id="A0AA35T7W4"/>
<protein>
    <submittedName>
        <fullName evidence="1">Uncharacterized protein</fullName>
    </submittedName>
</protein>
<name>A0AA35T7W4_GEOBA</name>
<evidence type="ECO:0000313" key="1">
    <source>
        <dbReference type="EMBL" id="CAI8041976.1"/>
    </source>
</evidence>
<evidence type="ECO:0000313" key="2">
    <source>
        <dbReference type="Proteomes" id="UP001174909"/>
    </source>
</evidence>
<reference evidence="1" key="1">
    <citation type="submission" date="2023-03" db="EMBL/GenBank/DDBJ databases">
        <authorList>
            <person name="Steffen K."/>
            <person name="Cardenas P."/>
        </authorList>
    </citation>
    <scope>NUCLEOTIDE SEQUENCE</scope>
</reference>
<comment type="caution">
    <text evidence="1">The sequence shown here is derived from an EMBL/GenBank/DDBJ whole genome shotgun (WGS) entry which is preliminary data.</text>
</comment>
<sequence length="148" mass="16372">MYIAMLANPQPQMVNTLEKLLSSDVHSTDSLLLAYSAIIPKTSPELHQEWFSSSSIVSQRPRPIQRHSFTTFSLSETLAMPKDHHFMSTLDDACTRSWEKTQEICAPRLLQLPSVLNYVTSCSYVVCLFGSAHSSGCVVYGPSAMAAT</sequence>
<organism evidence="1 2">
    <name type="scientific">Geodia barretti</name>
    <name type="common">Barrett's horny sponge</name>
    <dbReference type="NCBI Taxonomy" id="519541"/>
    <lineage>
        <taxon>Eukaryota</taxon>
        <taxon>Metazoa</taxon>
        <taxon>Porifera</taxon>
        <taxon>Demospongiae</taxon>
        <taxon>Heteroscleromorpha</taxon>
        <taxon>Tetractinellida</taxon>
        <taxon>Astrophorina</taxon>
        <taxon>Geodiidae</taxon>
        <taxon>Geodia</taxon>
    </lineage>
</organism>
<keyword evidence="2" id="KW-1185">Reference proteome</keyword>
<gene>
    <name evidence="1" type="ORF">GBAR_LOCUS23305</name>
</gene>